<organism evidence="1">
    <name type="scientific">Arundo donax</name>
    <name type="common">Giant reed</name>
    <name type="synonym">Donax arundinaceus</name>
    <dbReference type="NCBI Taxonomy" id="35708"/>
    <lineage>
        <taxon>Eukaryota</taxon>
        <taxon>Viridiplantae</taxon>
        <taxon>Streptophyta</taxon>
        <taxon>Embryophyta</taxon>
        <taxon>Tracheophyta</taxon>
        <taxon>Spermatophyta</taxon>
        <taxon>Magnoliopsida</taxon>
        <taxon>Liliopsida</taxon>
        <taxon>Poales</taxon>
        <taxon>Poaceae</taxon>
        <taxon>PACMAD clade</taxon>
        <taxon>Arundinoideae</taxon>
        <taxon>Arundineae</taxon>
        <taxon>Arundo</taxon>
    </lineage>
</organism>
<reference evidence="1" key="1">
    <citation type="submission" date="2014-09" db="EMBL/GenBank/DDBJ databases">
        <authorList>
            <person name="Magalhaes I.L.F."/>
            <person name="Oliveira U."/>
            <person name="Santos F.R."/>
            <person name="Vidigal T.H.D.A."/>
            <person name="Brescovit A.D."/>
            <person name="Santos A.J."/>
        </authorList>
    </citation>
    <scope>NUCLEOTIDE SEQUENCE</scope>
    <source>
        <tissue evidence="1">Shoot tissue taken approximately 20 cm above the soil surface</tissue>
    </source>
</reference>
<dbReference type="AlphaFoldDB" id="A0A0A8Y1F0"/>
<proteinExistence type="predicted"/>
<name>A0A0A8Y1F0_ARUDO</name>
<reference evidence="1" key="2">
    <citation type="journal article" date="2015" name="Data Brief">
        <title>Shoot transcriptome of the giant reed, Arundo donax.</title>
        <authorList>
            <person name="Barrero R.A."/>
            <person name="Guerrero F.D."/>
            <person name="Moolhuijzen P."/>
            <person name="Goolsby J.A."/>
            <person name="Tidwell J."/>
            <person name="Bellgard S.E."/>
            <person name="Bellgard M.I."/>
        </authorList>
    </citation>
    <scope>NUCLEOTIDE SEQUENCE</scope>
    <source>
        <tissue evidence="1">Shoot tissue taken approximately 20 cm above the soil surface</tissue>
    </source>
</reference>
<dbReference type="EMBL" id="GBRH01277969">
    <property type="protein sequence ID" value="JAD19926.1"/>
    <property type="molecule type" value="Transcribed_RNA"/>
</dbReference>
<protein>
    <submittedName>
        <fullName evidence="1">Uncharacterized protein</fullName>
    </submittedName>
</protein>
<sequence>MDLDLYNPLSFRFYPTPVDSTEDCERSYCWILPIK</sequence>
<accession>A0A0A8Y1F0</accession>
<evidence type="ECO:0000313" key="1">
    <source>
        <dbReference type="EMBL" id="JAD19926.1"/>
    </source>
</evidence>